<dbReference type="KEGG" id="lse:F1C12_06085"/>
<proteinExistence type="predicted"/>
<dbReference type="EMBL" id="CP043641">
    <property type="protein sequence ID" value="QNE34732.1"/>
    <property type="molecule type" value="Genomic_DNA"/>
</dbReference>
<organism evidence="3 4">
    <name type="scientific">Leifsonia shinshuensis</name>
    <dbReference type="NCBI Taxonomy" id="150026"/>
    <lineage>
        <taxon>Bacteria</taxon>
        <taxon>Bacillati</taxon>
        <taxon>Actinomycetota</taxon>
        <taxon>Actinomycetes</taxon>
        <taxon>Micrococcales</taxon>
        <taxon>Microbacteriaceae</taxon>
        <taxon>Leifsonia</taxon>
    </lineage>
</organism>
<sequence>MASRWAGSRWADWSPVGFDTDPTPGDPELVEALAGHLRKWSGRLERQSATSRQVLKTNLGAASWSGLAAEVFSDRLRALTAAALKAAEQHNEGAVAATRWSLALEYTQREAGEALQDAEEAVADLEAAEASVAALGVEQAALLSALRALEKAYNSSEKPPPGSAAPAAVDVSSARRREQEASDDLARARRTVVDAQERLDDAKRRAGRAKQEYDAAERAFADALDSALHGALPRAPKPELKAFASVVGKLSHISVSASVNASLMDTLERLTPEELAVLLAEEPELLQEFWKHPPSPDKVAKWWSGLGDAAREAFQAAAPGVLGNLAGLPYGVRHRCNMTVYSAVKDLPGRTPEQQKVLDALKQVLSDPLASLVSFNLDAPVPMVAVGYGDLDTADTVTWAAPGMNSDAAEATQSWSRAARNLYYEQVELDYSRTHAVVGWLGYDTPDLASVNNPALAQDGSWRFANELDGTHATRTAHSAAQFPYVSVVAHSYGTTMAADALTRVKHDVDSFTMLGSAGIDTHVVASLTDLHVKHPGGQPAIFTTAAEQDLLAPFGSALGGRAEPNPEALRSEGTGWATIVIGLNVPQSMGGAQSFSSEGAVLPSGEVLKQTKGHSTLGAHTDGWNPLNGIAPEGFGYLDKDTEALRNTGYTTIGQSESVVGGLKPTR</sequence>
<feature type="region of interest" description="Disordered" evidence="1">
    <location>
        <begin position="1"/>
        <end position="26"/>
    </location>
</feature>
<dbReference type="RefSeq" id="WP_185277902.1">
    <property type="nucleotide sequence ID" value="NZ_CP043641.1"/>
</dbReference>
<evidence type="ECO:0000313" key="3">
    <source>
        <dbReference type="EMBL" id="QNE34732.1"/>
    </source>
</evidence>
<evidence type="ECO:0000259" key="2">
    <source>
        <dbReference type="Pfam" id="PF06259"/>
    </source>
</evidence>
<feature type="region of interest" description="Disordered" evidence="1">
    <location>
        <begin position="154"/>
        <end position="186"/>
    </location>
</feature>
<name>A0A7G6Y8B7_9MICO</name>
<accession>A0A7G6Y8B7</accession>
<feature type="compositionally biased region" description="Basic and acidic residues" evidence="1">
    <location>
        <begin position="173"/>
        <end position="186"/>
    </location>
</feature>
<dbReference type="Pfam" id="PF06259">
    <property type="entry name" value="Abhydrolase_8"/>
    <property type="match status" value="1"/>
</dbReference>
<dbReference type="InterPro" id="IPR010427">
    <property type="entry name" value="DUF1023"/>
</dbReference>
<feature type="domain" description="DUF1023" evidence="2">
    <location>
        <begin position="383"/>
        <end position="529"/>
    </location>
</feature>
<gene>
    <name evidence="3" type="ORF">F1C12_06085</name>
</gene>
<protein>
    <recommendedName>
        <fullName evidence="2">DUF1023 domain-containing protein</fullName>
    </recommendedName>
</protein>
<dbReference type="Proteomes" id="UP000515511">
    <property type="component" value="Chromosome"/>
</dbReference>
<dbReference type="AlphaFoldDB" id="A0A7G6Y8B7"/>
<reference evidence="4" key="1">
    <citation type="submission" date="2019-09" db="EMBL/GenBank/DDBJ databases">
        <title>Antimicrobial potential of Antarctic Bacteria.</title>
        <authorList>
            <person name="Benaud N."/>
            <person name="Edwards R.J."/>
            <person name="Ferrari B.C."/>
        </authorList>
    </citation>
    <scope>NUCLEOTIDE SEQUENCE [LARGE SCALE GENOMIC DNA]</scope>
    <source>
        <strain evidence="4">INR9</strain>
    </source>
</reference>
<evidence type="ECO:0000313" key="4">
    <source>
        <dbReference type="Proteomes" id="UP000515511"/>
    </source>
</evidence>
<evidence type="ECO:0000256" key="1">
    <source>
        <dbReference type="SAM" id="MobiDB-lite"/>
    </source>
</evidence>